<evidence type="ECO:0000313" key="4">
    <source>
        <dbReference type="EMBL" id="KAK8750167.1"/>
    </source>
</evidence>
<name>A0AAW0Y0I0_CHEQU</name>
<feature type="compositionally biased region" description="Low complexity" evidence="2">
    <location>
        <begin position="203"/>
        <end position="217"/>
    </location>
</feature>
<feature type="compositionally biased region" description="Low complexity" evidence="2">
    <location>
        <begin position="127"/>
        <end position="139"/>
    </location>
</feature>
<evidence type="ECO:0000259" key="3">
    <source>
        <dbReference type="PROSITE" id="PS50158"/>
    </source>
</evidence>
<feature type="region of interest" description="Disordered" evidence="2">
    <location>
        <begin position="105"/>
        <end position="234"/>
    </location>
</feature>
<evidence type="ECO:0000256" key="1">
    <source>
        <dbReference type="PROSITE-ProRule" id="PRU00047"/>
    </source>
</evidence>
<evidence type="ECO:0000313" key="5">
    <source>
        <dbReference type="Proteomes" id="UP001445076"/>
    </source>
</evidence>
<dbReference type="InterPro" id="IPR036875">
    <property type="entry name" value="Znf_CCHC_sf"/>
</dbReference>
<keyword evidence="5" id="KW-1185">Reference proteome</keyword>
<dbReference type="GO" id="GO:0008270">
    <property type="term" value="F:zinc ion binding"/>
    <property type="evidence" value="ECO:0007669"/>
    <property type="project" value="UniProtKB-KW"/>
</dbReference>
<evidence type="ECO:0000256" key="2">
    <source>
        <dbReference type="SAM" id="MobiDB-lite"/>
    </source>
</evidence>
<dbReference type="SUPFAM" id="SSF57756">
    <property type="entry name" value="Retrovirus zinc finger-like domains"/>
    <property type="match status" value="1"/>
</dbReference>
<dbReference type="GO" id="GO:0003676">
    <property type="term" value="F:nucleic acid binding"/>
    <property type="evidence" value="ECO:0007669"/>
    <property type="project" value="InterPro"/>
</dbReference>
<feature type="region of interest" description="Disordered" evidence="2">
    <location>
        <begin position="279"/>
        <end position="375"/>
    </location>
</feature>
<dbReference type="Proteomes" id="UP001445076">
    <property type="component" value="Unassembled WGS sequence"/>
</dbReference>
<dbReference type="SMART" id="SM00343">
    <property type="entry name" value="ZnF_C2HC"/>
    <property type="match status" value="1"/>
</dbReference>
<proteinExistence type="predicted"/>
<dbReference type="InterPro" id="IPR001878">
    <property type="entry name" value="Znf_CCHC"/>
</dbReference>
<feature type="domain" description="CCHC-type" evidence="3">
    <location>
        <begin position="500"/>
        <end position="515"/>
    </location>
</feature>
<organism evidence="4 5">
    <name type="scientific">Cherax quadricarinatus</name>
    <name type="common">Australian red claw crayfish</name>
    <dbReference type="NCBI Taxonomy" id="27406"/>
    <lineage>
        <taxon>Eukaryota</taxon>
        <taxon>Metazoa</taxon>
        <taxon>Ecdysozoa</taxon>
        <taxon>Arthropoda</taxon>
        <taxon>Crustacea</taxon>
        <taxon>Multicrustacea</taxon>
        <taxon>Malacostraca</taxon>
        <taxon>Eumalacostraca</taxon>
        <taxon>Eucarida</taxon>
        <taxon>Decapoda</taxon>
        <taxon>Pleocyemata</taxon>
        <taxon>Astacidea</taxon>
        <taxon>Parastacoidea</taxon>
        <taxon>Parastacidae</taxon>
        <taxon>Cherax</taxon>
    </lineage>
</organism>
<feature type="compositionally biased region" description="Polar residues" evidence="2">
    <location>
        <begin position="356"/>
        <end position="371"/>
    </location>
</feature>
<feature type="compositionally biased region" description="Low complexity" evidence="2">
    <location>
        <begin position="157"/>
        <end position="173"/>
    </location>
</feature>
<dbReference type="PROSITE" id="PS50158">
    <property type="entry name" value="ZF_CCHC"/>
    <property type="match status" value="1"/>
</dbReference>
<comment type="caution">
    <text evidence="4">The sequence shown here is derived from an EMBL/GenBank/DDBJ whole genome shotgun (WGS) entry which is preliminary data.</text>
</comment>
<keyword evidence="1" id="KW-0479">Metal-binding</keyword>
<keyword evidence="1" id="KW-0863">Zinc-finger</keyword>
<dbReference type="AlphaFoldDB" id="A0AAW0Y0I0"/>
<sequence length="530" mass="54132">MAGYTAPVGMTLPQPSPVGSVAIPIYTSAGNMPIYTSSGSIGVPPPGNGGLVPMVPPGGQFPPTYLYSLLGAPGGTHAYVPPGTYTAHHPHRSFYLPHIPPIGPMAHLKAHHHPGARINSGSGSRGGSSSSSCSSSSGSMRGFNKGNQRGHGHVKSCSRSSDSSPSSSQYSSPPQTPSPDHTRDNQTGKRGKGQGDAMDICEAGDSSLLGSGASEEGTPPPLHHHPNPILLPPQATLTRPRIMPYPHLGYVGFPQGGMIRYPSLPLPAQTQMVVPRNPVPLNCDKSNRETTPPAPGSVPLVQQDPQCCLRSPSEINTVPSTLTGNSLGRNGGSPHTAATHPDGPQPPTAHTPVPSVASTPTAQAPPSNSCTGAPHSSVPYNAPGYPVVMSAPVFPQFPGFMPAHSSALSNGFVSPSLPPNFAFPSVGNGINAEFVYSGQYPLLGGTTQGGGGPGTACGTPTGIGPPSTPGPGLAAGMPYTHYPPALPHTPNPSAGAKKTCYNCGQVGHHGAECKEANIEEMCNVPKTARS</sequence>
<reference evidence="4 5" key="1">
    <citation type="journal article" date="2024" name="BMC Genomics">
        <title>Genome assembly of redclaw crayfish (Cherax quadricarinatus) provides insights into its immune adaptation and hypoxia tolerance.</title>
        <authorList>
            <person name="Liu Z."/>
            <person name="Zheng J."/>
            <person name="Li H."/>
            <person name="Fang K."/>
            <person name="Wang S."/>
            <person name="He J."/>
            <person name="Zhou D."/>
            <person name="Weng S."/>
            <person name="Chi M."/>
            <person name="Gu Z."/>
            <person name="He J."/>
            <person name="Li F."/>
            <person name="Wang M."/>
        </authorList>
    </citation>
    <scope>NUCLEOTIDE SEQUENCE [LARGE SCALE GENOMIC DNA]</scope>
    <source>
        <strain evidence="4">ZL_2023a</strain>
    </source>
</reference>
<gene>
    <name evidence="4" type="ORF">OTU49_015272</name>
</gene>
<protein>
    <recommendedName>
        <fullName evidence="3">CCHC-type domain-containing protein</fullName>
    </recommendedName>
</protein>
<accession>A0AAW0Y0I0</accession>
<feature type="compositionally biased region" description="Polar residues" evidence="2">
    <location>
        <begin position="313"/>
        <end position="328"/>
    </location>
</feature>
<keyword evidence="1" id="KW-0862">Zinc</keyword>
<dbReference type="Pfam" id="PF00098">
    <property type="entry name" value="zf-CCHC"/>
    <property type="match status" value="1"/>
</dbReference>
<dbReference type="EMBL" id="JARKIK010000008">
    <property type="protein sequence ID" value="KAK8750167.1"/>
    <property type="molecule type" value="Genomic_DNA"/>
</dbReference>